<evidence type="ECO:0008006" key="3">
    <source>
        <dbReference type="Google" id="ProtNLM"/>
    </source>
</evidence>
<gene>
    <name evidence="1" type="ORF">HQQ74_06815</name>
</gene>
<dbReference type="EMBL" id="JABMJE010000084">
    <property type="protein sequence ID" value="NQS78401.1"/>
    <property type="molecule type" value="Genomic_DNA"/>
</dbReference>
<reference evidence="1" key="1">
    <citation type="submission" date="2020-05" db="EMBL/GenBank/DDBJ databases">
        <title>The first insight into the ecology of ammonia-tolerant syntrophic propionate oxidizing bacteria.</title>
        <authorList>
            <person name="Singh A."/>
            <person name="Schnurer A."/>
            <person name="Westerholm M."/>
        </authorList>
    </citation>
    <scope>NUCLEOTIDE SEQUENCE</scope>
    <source>
        <strain evidence="1">MAG54</strain>
    </source>
</reference>
<name>A0A8T7H1T8_9EURY</name>
<protein>
    <recommendedName>
        <fullName evidence="3">Tetratricopeptide repeat protein</fullName>
    </recommendedName>
</protein>
<proteinExistence type="predicted"/>
<dbReference type="AlphaFoldDB" id="A0A8T7H1T8"/>
<evidence type="ECO:0000313" key="1">
    <source>
        <dbReference type="EMBL" id="NQS78401.1"/>
    </source>
</evidence>
<organism evidence="1 2">
    <name type="scientific">Methanoculleus bourgensis</name>
    <dbReference type="NCBI Taxonomy" id="83986"/>
    <lineage>
        <taxon>Archaea</taxon>
        <taxon>Methanobacteriati</taxon>
        <taxon>Methanobacteriota</taxon>
        <taxon>Stenosarchaea group</taxon>
        <taxon>Methanomicrobia</taxon>
        <taxon>Methanomicrobiales</taxon>
        <taxon>Methanomicrobiaceae</taxon>
        <taxon>Methanoculleus</taxon>
    </lineage>
</organism>
<sequence length="544" mass="61522">MFSYFSDPDNVEHFSIGFDLAGKHLPESVIIQIIAEIEGVQEDYPDDRNAVIALDALYDILGERSGAISALAHYTVVFESSIAMLRTARQLTLQGRVEEAEDLLSKIVQLKSEGSMLGELCTLLAFARLNDREAFATTWHRLVERYCLPEPVAEEEFFMPPDEYTLLHNLPFREQIEGLEYLFQYEIQEFRDAEVFALIDDLRSYLEFFLYRIPAQVLEYDTAGYLLALQVVKAISDGSREVAEKILSMHGPISDEERIAAINENVESIRQSGVSAVVMSGMLQWTSDPVQPAEEMLDALRKQTGGDDRSILEAFHIMSSELPEETLKMLLLALLETYPDDRRIVESIYEMLESEERYDEALALAERYEFLRQDGESFDQLKLNALSSSDEEAAFRFLFGRMKEGCMLEHYADLFDLALELDRMDEVSQLRSIFAAERIAAGTHLLNALERLEKKDIKGALALIERAREAGLRGDLALMISAHTLLSAGYPKRVVGLCKTMLKRSMPPEEVYPLLVQAYRDLGKESEARAAEAALAALLLEHAE</sequence>
<comment type="caution">
    <text evidence="1">The sequence shown here is derived from an EMBL/GenBank/DDBJ whole genome shotgun (WGS) entry which is preliminary data.</text>
</comment>
<evidence type="ECO:0000313" key="2">
    <source>
        <dbReference type="Proteomes" id="UP000737555"/>
    </source>
</evidence>
<accession>A0A8T7H1T8</accession>
<dbReference type="Proteomes" id="UP000737555">
    <property type="component" value="Unassembled WGS sequence"/>
</dbReference>